<organism evidence="6 7">
    <name type="scientific">Pseudomonas fluorescens</name>
    <dbReference type="NCBI Taxonomy" id="294"/>
    <lineage>
        <taxon>Bacteria</taxon>
        <taxon>Pseudomonadati</taxon>
        <taxon>Pseudomonadota</taxon>
        <taxon>Gammaproteobacteria</taxon>
        <taxon>Pseudomonadales</taxon>
        <taxon>Pseudomonadaceae</taxon>
        <taxon>Pseudomonas</taxon>
    </lineage>
</organism>
<feature type="domain" description="HTH araC/xylS-type" evidence="5">
    <location>
        <begin position="237"/>
        <end position="335"/>
    </location>
</feature>
<dbReference type="AlphaFoldDB" id="A0A379IK30"/>
<sequence length="341" mass="38563">MQTLGSTSVPPLLKYLRHAEQLGVATAPALEAAGIAAGQLDDNSLRLPVEAHERLLEYFCEHSGDLLFGLNSARFVLPNSWSVLGYITMNCATLGEAMNRIMPFEKLVGDMGTSRAEMVHDQVRLIWNCRHQQPHIRRHMVENVLASWLVYARWIADTELSPSQVLLEHPLPDGVQLSQYEDVFGCPVLFEQPCSALVAPLSYLQTPLRQADAQLLRTLEEHALALMASLDDSTLALRVKNVLRQLLKEGLPRKEQVAEQFAMSVRTLQRQLQQAGTSYQQILDDLRQELAEHYLLHSDLPIQDIAQYLGFTEPRSFHRTFKSRTGMPPGEYRQTHRGSYL</sequence>
<dbReference type="InterPro" id="IPR020449">
    <property type="entry name" value="Tscrpt_reg_AraC-type_HTH"/>
</dbReference>
<dbReference type="InterPro" id="IPR018060">
    <property type="entry name" value="HTH_AraC"/>
</dbReference>
<keyword evidence="3" id="KW-0804">Transcription</keyword>
<evidence type="ECO:0000256" key="4">
    <source>
        <dbReference type="SAM" id="MobiDB-lite"/>
    </source>
</evidence>
<dbReference type="SUPFAM" id="SSF46689">
    <property type="entry name" value="Homeodomain-like"/>
    <property type="match status" value="1"/>
</dbReference>
<evidence type="ECO:0000259" key="5">
    <source>
        <dbReference type="PROSITE" id="PS01124"/>
    </source>
</evidence>
<evidence type="ECO:0000256" key="3">
    <source>
        <dbReference type="ARBA" id="ARBA00023163"/>
    </source>
</evidence>
<dbReference type="RefSeq" id="WP_038443694.1">
    <property type="nucleotide sequence ID" value="NZ_CP008896.1"/>
</dbReference>
<dbReference type="Pfam" id="PF12833">
    <property type="entry name" value="HTH_18"/>
    <property type="match status" value="1"/>
</dbReference>
<evidence type="ECO:0000256" key="1">
    <source>
        <dbReference type="ARBA" id="ARBA00023015"/>
    </source>
</evidence>
<dbReference type="PRINTS" id="PR00032">
    <property type="entry name" value="HTHARAC"/>
</dbReference>
<dbReference type="KEGG" id="pfn:HZ99_14090"/>
<dbReference type="PANTHER" id="PTHR47894:SF1">
    <property type="entry name" value="HTH-TYPE TRANSCRIPTIONAL REGULATOR VQSM"/>
    <property type="match status" value="1"/>
</dbReference>
<dbReference type="Gene3D" id="1.10.10.60">
    <property type="entry name" value="Homeodomain-like"/>
    <property type="match status" value="1"/>
</dbReference>
<dbReference type="PROSITE" id="PS01124">
    <property type="entry name" value="HTH_ARAC_FAMILY_2"/>
    <property type="match status" value="1"/>
</dbReference>
<dbReference type="Proteomes" id="UP000255125">
    <property type="component" value="Unassembled WGS sequence"/>
</dbReference>
<dbReference type="GO" id="GO:0000976">
    <property type="term" value="F:transcription cis-regulatory region binding"/>
    <property type="evidence" value="ECO:0007669"/>
    <property type="project" value="TreeGrafter"/>
</dbReference>
<dbReference type="InterPro" id="IPR009057">
    <property type="entry name" value="Homeodomain-like_sf"/>
</dbReference>
<evidence type="ECO:0000313" key="6">
    <source>
        <dbReference type="EMBL" id="SUD33674.1"/>
    </source>
</evidence>
<dbReference type="EMBL" id="UGUS01000002">
    <property type="protein sequence ID" value="SUD33674.1"/>
    <property type="molecule type" value="Genomic_DNA"/>
</dbReference>
<evidence type="ECO:0000256" key="2">
    <source>
        <dbReference type="ARBA" id="ARBA00023125"/>
    </source>
</evidence>
<protein>
    <submittedName>
        <fullName evidence="6">Putative transcriptional regulator</fullName>
    </submittedName>
</protein>
<gene>
    <name evidence="6" type="primary">rhaS_9</name>
    <name evidence="6" type="ORF">NCTC10392_05073</name>
</gene>
<feature type="region of interest" description="Disordered" evidence="4">
    <location>
        <begin position="320"/>
        <end position="341"/>
    </location>
</feature>
<dbReference type="PANTHER" id="PTHR47894">
    <property type="entry name" value="HTH-TYPE TRANSCRIPTIONAL REGULATOR GADX"/>
    <property type="match status" value="1"/>
</dbReference>
<dbReference type="OrthoDB" id="5582699at2"/>
<proteinExistence type="predicted"/>
<name>A0A379IK30_PSEFL</name>
<keyword evidence="2" id="KW-0238">DNA-binding</keyword>
<dbReference type="SMART" id="SM00342">
    <property type="entry name" value="HTH_ARAC"/>
    <property type="match status" value="1"/>
</dbReference>
<dbReference type="Pfam" id="PF12625">
    <property type="entry name" value="Arabinose_bd"/>
    <property type="match status" value="1"/>
</dbReference>
<reference evidence="6 7" key="1">
    <citation type="submission" date="2018-06" db="EMBL/GenBank/DDBJ databases">
        <authorList>
            <consortium name="Pathogen Informatics"/>
            <person name="Doyle S."/>
        </authorList>
    </citation>
    <scope>NUCLEOTIDE SEQUENCE [LARGE SCALE GENOMIC DNA]</scope>
    <source>
        <strain evidence="6 7">NCTC10392</strain>
    </source>
</reference>
<evidence type="ECO:0000313" key="7">
    <source>
        <dbReference type="Proteomes" id="UP000255125"/>
    </source>
</evidence>
<keyword evidence="1" id="KW-0805">Transcription regulation</keyword>
<accession>A0A379IK30</accession>
<dbReference type="GO" id="GO:0005829">
    <property type="term" value="C:cytosol"/>
    <property type="evidence" value="ECO:0007669"/>
    <property type="project" value="TreeGrafter"/>
</dbReference>
<dbReference type="InterPro" id="IPR032687">
    <property type="entry name" value="AraC-type_N"/>
</dbReference>
<dbReference type="GO" id="GO:0003700">
    <property type="term" value="F:DNA-binding transcription factor activity"/>
    <property type="evidence" value="ECO:0007669"/>
    <property type="project" value="InterPro"/>
</dbReference>